<dbReference type="AlphaFoldDB" id="W1XDB8"/>
<dbReference type="InterPro" id="IPR022711">
    <property type="entry name" value="RNase_Y_N"/>
</dbReference>
<organism evidence="2">
    <name type="scientific">human gut metagenome</name>
    <dbReference type="NCBI Taxonomy" id="408170"/>
    <lineage>
        <taxon>unclassified sequences</taxon>
        <taxon>metagenomes</taxon>
        <taxon>organismal metagenomes</taxon>
    </lineage>
</organism>
<sequence>KNILLTNVEQEIRHETAIMVKEMEQQAKDEAEKKAKEII</sequence>
<accession>W1XDB8</accession>
<name>W1XDB8_9ZZZZ</name>
<protein>
    <submittedName>
        <fullName evidence="2">Ribonuclease Y</fullName>
    </submittedName>
</protein>
<reference evidence="2" key="1">
    <citation type="submission" date="2013-12" db="EMBL/GenBank/DDBJ databases">
        <title>A Varibaculum cambriense genome reconstructed from a premature infant gut community with otherwise low bacterial novelty that shifts toward anaerobic metabolism during the third week of life.</title>
        <authorList>
            <person name="Brown C.T."/>
            <person name="Sharon I."/>
            <person name="Thomas B.C."/>
            <person name="Castelle C.J."/>
            <person name="Morowitz M.J."/>
            <person name="Banfield J.F."/>
        </authorList>
    </citation>
    <scope>NUCLEOTIDE SEQUENCE</scope>
</reference>
<gene>
    <name evidence="2" type="ORF">Q604_UNBC16966G0001</name>
</gene>
<dbReference type="Pfam" id="PF12072">
    <property type="entry name" value="RNase_Y_N"/>
    <property type="match status" value="1"/>
</dbReference>
<comment type="caution">
    <text evidence="2">The sequence shown here is derived from an EMBL/GenBank/DDBJ whole genome shotgun (WGS) entry which is preliminary data.</text>
</comment>
<feature type="domain" description="Ribonuclease Y N-terminal" evidence="1">
    <location>
        <begin position="1"/>
        <end position="39"/>
    </location>
</feature>
<dbReference type="EMBL" id="AZMM01016966">
    <property type="protein sequence ID" value="ETJ27470.1"/>
    <property type="molecule type" value="Genomic_DNA"/>
</dbReference>
<evidence type="ECO:0000259" key="1">
    <source>
        <dbReference type="Pfam" id="PF12072"/>
    </source>
</evidence>
<proteinExistence type="predicted"/>
<evidence type="ECO:0000313" key="2">
    <source>
        <dbReference type="EMBL" id="ETJ27470.1"/>
    </source>
</evidence>
<feature type="non-terminal residue" evidence="2">
    <location>
        <position position="1"/>
    </location>
</feature>